<gene>
    <name evidence="5" type="ORF">B7463_g10095</name>
</gene>
<dbReference type="Pfam" id="PF00202">
    <property type="entry name" value="Aminotran_3"/>
    <property type="match status" value="1"/>
</dbReference>
<dbReference type="Proteomes" id="UP000258309">
    <property type="component" value="Unassembled WGS sequence"/>
</dbReference>
<evidence type="ECO:0000256" key="2">
    <source>
        <dbReference type="ARBA" id="ARBA00022898"/>
    </source>
</evidence>
<dbReference type="STRING" id="5539.A0A3E2GYQ5"/>
<dbReference type="EMBL" id="NCSJ02000275">
    <property type="protein sequence ID" value="RFU26241.1"/>
    <property type="molecule type" value="Genomic_DNA"/>
</dbReference>
<comment type="cofactor">
    <cofactor evidence="1">
        <name>pyridoxal 5'-phosphate</name>
        <dbReference type="ChEBI" id="CHEBI:597326"/>
    </cofactor>
</comment>
<keyword evidence="4" id="KW-0812">Transmembrane</keyword>
<dbReference type="OMA" id="NFGMVEP"/>
<keyword evidence="4" id="KW-1133">Transmembrane helix</keyword>
<dbReference type="PANTHER" id="PTHR43713:SF3">
    <property type="entry name" value="GLUTAMATE-1-SEMIALDEHYDE 2,1-AMINOMUTASE 1, CHLOROPLASTIC-RELATED"/>
    <property type="match status" value="1"/>
</dbReference>
<evidence type="ECO:0008006" key="7">
    <source>
        <dbReference type="Google" id="ProtNLM"/>
    </source>
</evidence>
<evidence type="ECO:0000256" key="1">
    <source>
        <dbReference type="ARBA" id="ARBA00001933"/>
    </source>
</evidence>
<feature type="non-terminal residue" evidence="5">
    <location>
        <position position="1"/>
    </location>
</feature>
<dbReference type="SUPFAM" id="SSF53383">
    <property type="entry name" value="PLP-dependent transferases"/>
    <property type="match status" value="1"/>
</dbReference>
<evidence type="ECO:0000313" key="5">
    <source>
        <dbReference type="EMBL" id="RFU26241.1"/>
    </source>
</evidence>
<dbReference type="PANTHER" id="PTHR43713">
    <property type="entry name" value="GLUTAMATE-1-SEMIALDEHYDE 2,1-AMINOMUTASE"/>
    <property type="match status" value="1"/>
</dbReference>
<dbReference type="OrthoDB" id="425114at2759"/>
<name>A0A3E2GYQ5_SCYLI</name>
<dbReference type="InterPro" id="IPR015421">
    <property type="entry name" value="PyrdxlP-dep_Trfase_major"/>
</dbReference>
<evidence type="ECO:0000256" key="4">
    <source>
        <dbReference type="SAM" id="Phobius"/>
    </source>
</evidence>
<dbReference type="InterPro" id="IPR005814">
    <property type="entry name" value="Aminotrans_3"/>
</dbReference>
<dbReference type="AlphaFoldDB" id="A0A3E2GYQ5"/>
<accession>A0A3E2GYQ5</accession>
<proteinExistence type="inferred from homology"/>
<evidence type="ECO:0000313" key="6">
    <source>
        <dbReference type="Proteomes" id="UP000258309"/>
    </source>
</evidence>
<dbReference type="Gene3D" id="3.40.640.10">
    <property type="entry name" value="Type I PLP-dependent aspartate aminotransferase-like (Major domain)"/>
    <property type="match status" value="2"/>
</dbReference>
<keyword evidence="4" id="KW-0472">Membrane</keyword>
<sequence length="437" mass="47581">MASTEEIYSNLISQYVSRNSKSKVIFEEASTVLPGGNTRTVLYSEPFPLVFASGKDNTITSVDGDVYLDLVSEYSAGIYGKSCEPIISAIKTVLEKGLNFGGNNEYEALLAKAITSRFKCLEMVRFCNSGTEANLMATALAIAYTGRKKVRFISYFSCQLEAYLWQIIVFENGYHGSGFSFKGGSNPMNLPHDFLIAEFNSISSVKDIVSQNPKSIAAILVEPVQGSGGAIPGSKEFLQYLRSIASEIGALLIFDEVMTSRLAYGGTQGVLEIYPDLMTAGKYLGGGNSFGCFGGKAEIMQRFDPSRKDALTHSGTFNNNIVTMAAGVAGAKLLTPEVFKDMNDRGDRLRVKINDVLTTNGAKNMKVTGVGSLIGIHFAGQQAAMLGSILFFYLLERNIYMGRRGFLCLNIKHTDEDVERTVGVIQEFVTLYGKLLV</sequence>
<organism evidence="5 6">
    <name type="scientific">Scytalidium lignicola</name>
    <name type="common">Hyphomycete</name>
    <dbReference type="NCBI Taxonomy" id="5539"/>
    <lineage>
        <taxon>Eukaryota</taxon>
        <taxon>Fungi</taxon>
        <taxon>Dikarya</taxon>
        <taxon>Ascomycota</taxon>
        <taxon>Pezizomycotina</taxon>
        <taxon>Leotiomycetes</taxon>
        <taxon>Leotiomycetes incertae sedis</taxon>
        <taxon>Scytalidium</taxon>
    </lineage>
</organism>
<feature type="non-terminal residue" evidence="5">
    <location>
        <position position="437"/>
    </location>
</feature>
<keyword evidence="2 3" id="KW-0663">Pyridoxal phosphate</keyword>
<comment type="caution">
    <text evidence="5">The sequence shown here is derived from an EMBL/GenBank/DDBJ whole genome shotgun (WGS) entry which is preliminary data.</text>
</comment>
<feature type="transmembrane region" description="Helical" evidence="4">
    <location>
        <begin position="373"/>
        <end position="395"/>
    </location>
</feature>
<dbReference type="Gene3D" id="3.90.1150.10">
    <property type="entry name" value="Aspartate Aminotransferase, domain 1"/>
    <property type="match status" value="2"/>
</dbReference>
<dbReference type="GO" id="GO:0008483">
    <property type="term" value="F:transaminase activity"/>
    <property type="evidence" value="ECO:0007669"/>
    <property type="project" value="InterPro"/>
</dbReference>
<dbReference type="InterPro" id="IPR015424">
    <property type="entry name" value="PyrdxlP-dep_Trfase"/>
</dbReference>
<dbReference type="GO" id="GO:0030170">
    <property type="term" value="F:pyridoxal phosphate binding"/>
    <property type="evidence" value="ECO:0007669"/>
    <property type="project" value="InterPro"/>
</dbReference>
<reference evidence="5 6" key="1">
    <citation type="submission" date="2018-05" db="EMBL/GenBank/DDBJ databases">
        <title>Draft genome sequence of Scytalidium lignicola DSM 105466, a ubiquitous saprotrophic fungus.</title>
        <authorList>
            <person name="Buettner E."/>
            <person name="Gebauer A.M."/>
            <person name="Hofrichter M."/>
            <person name="Liers C."/>
            <person name="Kellner H."/>
        </authorList>
    </citation>
    <scope>NUCLEOTIDE SEQUENCE [LARGE SCALE GENOMIC DNA]</scope>
    <source>
        <strain evidence="5 6">DSM 105466</strain>
    </source>
</reference>
<dbReference type="InterPro" id="IPR015422">
    <property type="entry name" value="PyrdxlP-dep_Trfase_small"/>
</dbReference>
<evidence type="ECO:0000256" key="3">
    <source>
        <dbReference type="RuleBase" id="RU003560"/>
    </source>
</evidence>
<comment type="similarity">
    <text evidence="3">Belongs to the class-III pyridoxal-phosphate-dependent aminotransferase family.</text>
</comment>
<keyword evidence="6" id="KW-1185">Reference proteome</keyword>
<protein>
    <recommendedName>
        <fullName evidence="7">Acetylornithine transaminase</fullName>
    </recommendedName>
</protein>